<evidence type="ECO:0000313" key="3">
    <source>
        <dbReference type="Proteomes" id="UP000664521"/>
    </source>
</evidence>
<comment type="caution">
    <text evidence="2">The sequence shown here is derived from an EMBL/GenBank/DDBJ whole genome shotgun (WGS) entry which is preliminary data.</text>
</comment>
<evidence type="ECO:0000256" key="1">
    <source>
        <dbReference type="SAM" id="MobiDB-lite"/>
    </source>
</evidence>
<feature type="non-terminal residue" evidence="2">
    <location>
        <position position="1"/>
    </location>
</feature>
<evidence type="ECO:0000313" key="2">
    <source>
        <dbReference type="EMBL" id="CAF9934652.1"/>
    </source>
</evidence>
<sequence length="162" mass="18492">STTTAEEEGHRTTGLKKREKEVLRRERDLSDQLASMREWKINMDQTEKEFNEKSQNISSTPEKKPEPIEDVTLSVPDKTRLSMPLPIVNPFLFGQAKATMDAQIKRGRIAEDSEVKVKYLVPTQPTPLQTAGEAELFETSVEPGWGRSYCWLHSSHLIRQVP</sequence>
<feature type="compositionally biased region" description="Basic and acidic residues" evidence="1">
    <location>
        <begin position="37"/>
        <end position="52"/>
    </location>
</feature>
<accession>A0A8H3G4X9</accession>
<organism evidence="2 3">
    <name type="scientific">Heterodermia speciosa</name>
    <dbReference type="NCBI Taxonomy" id="116794"/>
    <lineage>
        <taxon>Eukaryota</taxon>
        <taxon>Fungi</taxon>
        <taxon>Dikarya</taxon>
        <taxon>Ascomycota</taxon>
        <taxon>Pezizomycotina</taxon>
        <taxon>Lecanoromycetes</taxon>
        <taxon>OSLEUM clade</taxon>
        <taxon>Lecanoromycetidae</taxon>
        <taxon>Caliciales</taxon>
        <taxon>Physciaceae</taxon>
        <taxon>Heterodermia</taxon>
    </lineage>
</organism>
<proteinExistence type="predicted"/>
<feature type="region of interest" description="Disordered" evidence="1">
    <location>
        <begin position="1"/>
        <end position="70"/>
    </location>
</feature>
<protein>
    <submittedName>
        <fullName evidence="2">Uncharacterized protein</fullName>
    </submittedName>
</protein>
<feature type="compositionally biased region" description="Basic and acidic residues" evidence="1">
    <location>
        <begin position="7"/>
        <end position="30"/>
    </location>
</feature>
<gene>
    <name evidence="2" type="ORF">HETSPECPRED_009315</name>
</gene>
<reference evidence="2" key="1">
    <citation type="submission" date="2021-03" db="EMBL/GenBank/DDBJ databases">
        <authorList>
            <person name="Tagirdzhanova G."/>
        </authorList>
    </citation>
    <scope>NUCLEOTIDE SEQUENCE</scope>
</reference>
<dbReference type="EMBL" id="CAJPDS010000076">
    <property type="protein sequence ID" value="CAF9934652.1"/>
    <property type="molecule type" value="Genomic_DNA"/>
</dbReference>
<name>A0A8H3G4X9_9LECA</name>
<dbReference type="AlphaFoldDB" id="A0A8H3G4X9"/>
<keyword evidence="3" id="KW-1185">Reference proteome</keyword>
<dbReference type="Proteomes" id="UP000664521">
    <property type="component" value="Unassembled WGS sequence"/>
</dbReference>